<proteinExistence type="predicted"/>
<comment type="caution">
    <text evidence="2">The sequence shown here is derived from an EMBL/GenBank/DDBJ whole genome shotgun (WGS) entry which is preliminary data.</text>
</comment>
<evidence type="ECO:0000256" key="1">
    <source>
        <dbReference type="SAM" id="MobiDB-lite"/>
    </source>
</evidence>
<evidence type="ECO:0000313" key="2">
    <source>
        <dbReference type="EMBL" id="KAG6286848.1"/>
    </source>
</evidence>
<feature type="compositionally biased region" description="Polar residues" evidence="1">
    <location>
        <begin position="119"/>
        <end position="128"/>
    </location>
</feature>
<gene>
    <name evidence="2" type="ORF">E4U09_006485</name>
</gene>
<evidence type="ECO:0000313" key="3">
    <source>
        <dbReference type="Proteomes" id="UP000707071"/>
    </source>
</evidence>
<dbReference type="AlphaFoldDB" id="A0A9P7U3B7"/>
<protein>
    <submittedName>
        <fullName evidence="2">Uncharacterized protein</fullName>
    </submittedName>
</protein>
<sequence length="128" mass="14364">MRYIRTGIPKRYTVQDNTQDNRAIQNVIPPRTSRPLGEPVEEANSERSVDINWFSTKFPMAIQQPSPAIRMAVQVFIETAEQRVAGEDAARQEDLPTGEVAMQAPDEAAFHPTDMPMNECSNDATGRF</sequence>
<name>A0A9P7U3B7_9HYPO</name>
<dbReference type="Proteomes" id="UP000707071">
    <property type="component" value="Unassembled WGS sequence"/>
</dbReference>
<reference evidence="2 3" key="1">
    <citation type="journal article" date="2020" name="bioRxiv">
        <title>Whole genome comparisons of ergot fungi reveals the divergence and evolution of species within the genus Claviceps are the result of varying mechanisms driving genome evolution and host range expansion.</title>
        <authorList>
            <person name="Wyka S.A."/>
            <person name="Mondo S.J."/>
            <person name="Liu M."/>
            <person name="Dettman J."/>
            <person name="Nalam V."/>
            <person name="Broders K.D."/>
        </authorList>
    </citation>
    <scope>NUCLEOTIDE SEQUENCE [LARGE SCALE GENOMIC DNA]</scope>
    <source>
        <strain evidence="2 3">Clav52</strain>
    </source>
</reference>
<feature type="region of interest" description="Disordered" evidence="1">
    <location>
        <begin position="107"/>
        <end position="128"/>
    </location>
</feature>
<organism evidence="2 3">
    <name type="scientific">Claviceps aff. purpurea</name>
    <dbReference type="NCBI Taxonomy" id="1967640"/>
    <lineage>
        <taxon>Eukaryota</taxon>
        <taxon>Fungi</taxon>
        <taxon>Dikarya</taxon>
        <taxon>Ascomycota</taxon>
        <taxon>Pezizomycotina</taxon>
        <taxon>Sordariomycetes</taxon>
        <taxon>Hypocreomycetidae</taxon>
        <taxon>Hypocreales</taxon>
        <taxon>Clavicipitaceae</taxon>
        <taxon>Claviceps</taxon>
    </lineage>
</organism>
<accession>A0A9P7U3B7</accession>
<dbReference type="EMBL" id="SRRH01000598">
    <property type="protein sequence ID" value="KAG6286848.1"/>
    <property type="molecule type" value="Genomic_DNA"/>
</dbReference>
<keyword evidence="3" id="KW-1185">Reference proteome</keyword>